<dbReference type="Pfam" id="PF15655">
    <property type="entry name" value="Imm-NTF2"/>
    <property type="match status" value="1"/>
</dbReference>
<evidence type="ECO:0000313" key="2">
    <source>
        <dbReference type="EMBL" id="RSZ56112.1"/>
    </source>
</evidence>
<sequence length="314" mass="34208">MLALPARPAFLDFDKRAFSAAEIAFLLSKPSIRGLTFSGCDLGDAAVRALCALPKLERLWLDGSAVTDAVLPDIARIPALNWLVLNNTAITGAGLAALAGHARLRHLSLRHTRADDACVQHLIRIAPLSYLDLQGSAITRAGLLALAAHPTLTLCTDDTRPAELDDAFVREQRRLASRTPPGFVPGAGDEAAALSVLHGFWDGINAWETRLALDQAADPFLADWRQPVRAAVFARYCTPRHSTSGQADASSVASPPTYAQHRIIDVEWLSARKLCVYTNNGRHGQCRFILMKKGGTWLLDHMQNLFDGWKTGYL</sequence>
<dbReference type="Proteomes" id="UP000278085">
    <property type="component" value="Unassembled WGS sequence"/>
</dbReference>
<dbReference type="EMBL" id="RXLQ01000018">
    <property type="protein sequence ID" value="RSZ56112.1"/>
    <property type="molecule type" value="Genomic_DNA"/>
</dbReference>
<dbReference type="InterPro" id="IPR032675">
    <property type="entry name" value="LRR_dom_sf"/>
</dbReference>
<dbReference type="RefSeq" id="WP_126076957.1">
    <property type="nucleotide sequence ID" value="NZ_CP051166.1"/>
</dbReference>
<protein>
    <recommendedName>
        <fullName evidence="1">NTF2 fold immunity protein domain-containing protein</fullName>
    </recommendedName>
</protein>
<dbReference type="SUPFAM" id="SSF52047">
    <property type="entry name" value="RNI-like"/>
    <property type="match status" value="1"/>
</dbReference>
<name>A0A430HF40_9BURK</name>
<comment type="caution">
    <text evidence="2">The sequence shown here is derived from an EMBL/GenBank/DDBJ whole genome shotgun (WGS) entry which is preliminary data.</text>
</comment>
<gene>
    <name evidence="2" type="ORF">EJB06_26090</name>
</gene>
<keyword evidence="3" id="KW-1185">Reference proteome</keyword>
<evidence type="ECO:0000259" key="1">
    <source>
        <dbReference type="Pfam" id="PF15655"/>
    </source>
</evidence>
<feature type="domain" description="NTF2 fold immunity protein" evidence="1">
    <location>
        <begin position="195"/>
        <end position="310"/>
    </location>
</feature>
<proteinExistence type="predicted"/>
<accession>A0A430HF40</accession>
<reference evidence="2 3" key="1">
    <citation type="submission" date="2018-12" db="EMBL/GenBank/DDBJ databases">
        <authorList>
            <person name="Yang E."/>
        </authorList>
    </citation>
    <scope>NUCLEOTIDE SEQUENCE [LARGE SCALE GENOMIC DNA]</scope>
    <source>
        <strain evidence="2 3">SOD</strain>
    </source>
</reference>
<dbReference type="InterPro" id="IPR028049">
    <property type="entry name" value="Imm-NTF2"/>
</dbReference>
<dbReference type="Gene3D" id="3.80.10.10">
    <property type="entry name" value="Ribonuclease Inhibitor"/>
    <property type="match status" value="1"/>
</dbReference>
<evidence type="ECO:0000313" key="3">
    <source>
        <dbReference type="Proteomes" id="UP000278085"/>
    </source>
</evidence>
<dbReference type="AlphaFoldDB" id="A0A430HF40"/>
<dbReference type="OrthoDB" id="7811098at2"/>
<organism evidence="2 3">
    <name type="scientific">Massilia atriviolacea</name>
    <dbReference type="NCBI Taxonomy" id="2495579"/>
    <lineage>
        <taxon>Bacteria</taxon>
        <taxon>Pseudomonadati</taxon>
        <taxon>Pseudomonadota</taxon>
        <taxon>Betaproteobacteria</taxon>
        <taxon>Burkholderiales</taxon>
        <taxon>Oxalobacteraceae</taxon>
        <taxon>Telluria group</taxon>
        <taxon>Massilia</taxon>
    </lineage>
</organism>